<proteinExistence type="predicted"/>
<dbReference type="AlphaFoldDB" id="A0A174NPB1"/>
<gene>
    <name evidence="1" type="ORF">ERS852511_02288</name>
</gene>
<dbReference type="EMBL" id="CZAP01000006">
    <property type="protein sequence ID" value="CUP49446.1"/>
    <property type="molecule type" value="Genomic_DNA"/>
</dbReference>
<accession>A0A174NPB1</accession>
<dbReference type="Proteomes" id="UP000095576">
    <property type="component" value="Unassembled WGS sequence"/>
</dbReference>
<evidence type="ECO:0000313" key="2">
    <source>
        <dbReference type="Proteomes" id="UP000095576"/>
    </source>
</evidence>
<protein>
    <submittedName>
        <fullName evidence="1">Uncharacterized protein</fullName>
    </submittedName>
</protein>
<name>A0A174NPB1_BACT4</name>
<evidence type="ECO:0000313" key="1">
    <source>
        <dbReference type="EMBL" id="CUP49446.1"/>
    </source>
</evidence>
<organism evidence="1 2">
    <name type="scientific">Bacteroides thetaiotaomicron</name>
    <dbReference type="NCBI Taxonomy" id="818"/>
    <lineage>
        <taxon>Bacteria</taxon>
        <taxon>Pseudomonadati</taxon>
        <taxon>Bacteroidota</taxon>
        <taxon>Bacteroidia</taxon>
        <taxon>Bacteroidales</taxon>
        <taxon>Bacteroidaceae</taxon>
        <taxon>Bacteroides</taxon>
    </lineage>
</organism>
<reference evidence="1 2" key="1">
    <citation type="submission" date="2015-09" db="EMBL/GenBank/DDBJ databases">
        <authorList>
            <consortium name="Pathogen Informatics"/>
        </authorList>
    </citation>
    <scope>NUCLEOTIDE SEQUENCE [LARGE SCALE GENOMIC DNA]</scope>
    <source>
        <strain evidence="1 2">2789STDY5834899</strain>
    </source>
</reference>
<sequence>MAMNLRIRTIGLSHQSVLVTPTGLNRLTSFTTLYGSELHSSGGVTKSSRPYNNQFFQVSYPLNPMSHE</sequence>